<proteinExistence type="predicted"/>
<evidence type="ECO:0000256" key="1">
    <source>
        <dbReference type="SAM" id="SignalP"/>
    </source>
</evidence>
<evidence type="ECO:0000313" key="2">
    <source>
        <dbReference type="EMBL" id="VVE17416.1"/>
    </source>
</evidence>
<keyword evidence="1" id="KW-0732">Signal</keyword>
<dbReference type="RefSeq" id="WP_150609394.1">
    <property type="nucleotide sequence ID" value="NZ_CABPRY010000006.1"/>
</dbReference>
<dbReference type="EMBL" id="CABPRY010000006">
    <property type="protein sequence ID" value="VVE17416.1"/>
    <property type="molecule type" value="Genomic_DNA"/>
</dbReference>
<sequence length="181" mass="18988">MKKIVIAGAILISSAGACYAGDGAVTNAAVGSPQSELIVYKLKWTKQDAGREKTVAEMTLSGRVGDQIVHSSGDERPYLRSCTVNGNGAAVPKMDSLKLGTFVSVTTRQVDGNAISADVRISESDLTAMHRSNTPGGCNVELPDVATWNDERVMPLRDGEEAVVAESAGLKVTIVARRIAG</sequence>
<dbReference type="Proteomes" id="UP000396788">
    <property type="component" value="Unassembled WGS sequence"/>
</dbReference>
<dbReference type="PROSITE" id="PS51257">
    <property type="entry name" value="PROKAR_LIPOPROTEIN"/>
    <property type="match status" value="1"/>
</dbReference>
<feature type="signal peptide" evidence="1">
    <location>
        <begin position="1"/>
        <end position="20"/>
    </location>
</feature>
<protein>
    <recommendedName>
        <fullName evidence="4">Lipoprotein</fullName>
    </recommendedName>
</protein>
<reference evidence="2 3" key="1">
    <citation type="submission" date="2019-08" db="EMBL/GenBank/DDBJ databases">
        <authorList>
            <person name="Peeters C."/>
        </authorList>
    </citation>
    <scope>NUCLEOTIDE SEQUENCE [LARGE SCALE GENOMIC DNA]</scope>
    <source>
        <strain evidence="2 3">LMG 31107</strain>
    </source>
</reference>
<dbReference type="AlphaFoldDB" id="A0A5E4W163"/>
<name>A0A5E4W163_9BURK</name>
<organism evidence="2 3">
    <name type="scientific">Pandoraea cepalis</name>
    <dbReference type="NCBI Taxonomy" id="2508294"/>
    <lineage>
        <taxon>Bacteria</taxon>
        <taxon>Pseudomonadati</taxon>
        <taxon>Pseudomonadota</taxon>
        <taxon>Betaproteobacteria</taxon>
        <taxon>Burkholderiales</taxon>
        <taxon>Burkholderiaceae</taxon>
        <taxon>Pandoraea</taxon>
    </lineage>
</organism>
<evidence type="ECO:0008006" key="4">
    <source>
        <dbReference type="Google" id="ProtNLM"/>
    </source>
</evidence>
<feature type="chain" id="PRO_5022864835" description="Lipoprotein" evidence="1">
    <location>
        <begin position="21"/>
        <end position="181"/>
    </location>
</feature>
<evidence type="ECO:0000313" key="3">
    <source>
        <dbReference type="Proteomes" id="UP000396788"/>
    </source>
</evidence>
<gene>
    <name evidence="2" type="ORF">PCE31107_02968</name>
</gene>
<accession>A0A5E4W163</accession>